<feature type="compositionally biased region" description="Polar residues" evidence="5">
    <location>
        <begin position="1"/>
        <end position="14"/>
    </location>
</feature>
<keyword evidence="8" id="KW-1185">Reference proteome</keyword>
<name>A0A151WK82_9HYME</name>
<keyword evidence="1" id="KW-0479">Metal-binding</keyword>
<accession>A0A151WK82</accession>
<evidence type="ECO:0000313" key="7">
    <source>
        <dbReference type="EMBL" id="KYQ48244.1"/>
    </source>
</evidence>
<keyword evidence="3" id="KW-0862">Zinc</keyword>
<evidence type="ECO:0000313" key="8">
    <source>
        <dbReference type="Proteomes" id="UP000075809"/>
    </source>
</evidence>
<dbReference type="SMART" id="SM00614">
    <property type="entry name" value="ZnF_BED"/>
    <property type="match status" value="2"/>
</dbReference>
<evidence type="ECO:0000256" key="1">
    <source>
        <dbReference type="ARBA" id="ARBA00022723"/>
    </source>
</evidence>
<feature type="domain" description="BED-type" evidence="6">
    <location>
        <begin position="217"/>
        <end position="254"/>
    </location>
</feature>
<evidence type="ECO:0000256" key="5">
    <source>
        <dbReference type="SAM" id="MobiDB-lite"/>
    </source>
</evidence>
<dbReference type="EMBL" id="KQ983014">
    <property type="protein sequence ID" value="KYQ48244.1"/>
    <property type="molecule type" value="Genomic_DNA"/>
</dbReference>
<dbReference type="GO" id="GO:0003677">
    <property type="term" value="F:DNA binding"/>
    <property type="evidence" value="ECO:0007669"/>
    <property type="project" value="InterPro"/>
</dbReference>
<dbReference type="Pfam" id="PF02892">
    <property type="entry name" value="zf-BED"/>
    <property type="match status" value="2"/>
</dbReference>
<evidence type="ECO:0000256" key="4">
    <source>
        <dbReference type="PROSITE-ProRule" id="PRU00027"/>
    </source>
</evidence>
<dbReference type="GO" id="GO:0008270">
    <property type="term" value="F:zinc ion binding"/>
    <property type="evidence" value="ECO:0007669"/>
    <property type="project" value="UniProtKB-KW"/>
</dbReference>
<reference evidence="7 8" key="1">
    <citation type="submission" date="2015-09" db="EMBL/GenBank/DDBJ databases">
        <title>Trachymyrmex zeteki WGS genome.</title>
        <authorList>
            <person name="Nygaard S."/>
            <person name="Hu H."/>
            <person name="Boomsma J."/>
            <person name="Zhang G."/>
        </authorList>
    </citation>
    <scope>NUCLEOTIDE SEQUENCE [LARGE SCALE GENOMIC DNA]</scope>
    <source>
        <strain evidence="7">Tzet28-1</strain>
        <tissue evidence="7">Whole body</tissue>
    </source>
</reference>
<proteinExistence type="predicted"/>
<gene>
    <name evidence="7" type="ORF">ALC60_12726</name>
</gene>
<dbReference type="InterPro" id="IPR003656">
    <property type="entry name" value="Znf_BED"/>
</dbReference>
<dbReference type="AlphaFoldDB" id="A0A151WK82"/>
<sequence>MISGPTSDNVIDNKNSSDDDMDGNRDITLRKAKPRCNHCNEKFSICLSHLHTLHKHLVEAHPDKLSEAEENEVKFHWIWDYYIAKSNTEASCKLCKVIVRCKTTNCLNRHLKRDHEISGPTSDNVIDNENSSDDDMDANRDITLRKAKRANFISVRRWIRGHYTKLTRSNKARCSHCTDKFIIHFTFIDILHKHLINAHPDKLTEEEKKEVKFRWTWDYFTQKGDTEATCKECKKIIKYRNTTQLKLHLKGFHM</sequence>
<dbReference type="STRING" id="64791.A0A151WK82"/>
<organism evidence="7 8">
    <name type="scientific">Mycetomoellerius zeteki</name>
    <dbReference type="NCBI Taxonomy" id="64791"/>
    <lineage>
        <taxon>Eukaryota</taxon>
        <taxon>Metazoa</taxon>
        <taxon>Ecdysozoa</taxon>
        <taxon>Arthropoda</taxon>
        <taxon>Hexapoda</taxon>
        <taxon>Insecta</taxon>
        <taxon>Pterygota</taxon>
        <taxon>Neoptera</taxon>
        <taxon>Endopterygota</taxon>
        <taxon>Hymenoptera</taxon>
        <taxon>Apocrita</taxon>
        <taxon>Aculeata</taxon>
        <taxon>Formicoidea</taxon>
        <taxon>Formicidae</taxon>
        <taxon>Myrmicinae</taxon>
        <taxon>Mycetomoellerius</taxon>
    </lineage>
</organism>
<evidence type="ECO:0000256" key="2">
    <source>
        <dbReference type="ARBA" id="ARBA00022771"/>
    </source>
</evidence>
<dbReference type="Proteomes" id="UP000075809">
    <property type="component" value="Unassembled WGS sequence"/>
</dbReference>
<protein>
    <recommendedName>
        <fullName evidence="6">BED-type domain-containing protein</fullName>
    </recommendedName>
</protein>
<dbReference type="PROSITE" id="PS50808">
    <property type="entry name" value="ZF_BED"/>
    <property type="match status" value="1"/>
</dbReference>
<keyword evidence="2 4" id="KW-0863">Zinc-finger</keyword>
<evidence type="ECO:0000259" key="6">
    <source>
        <dbReference type="PROSITE" id="PS50808"/>
    </source>
</evidence>
<evidence type="ECO:0000256" key="3">
    <source>
        <dbReference type="ARBA" id="ARBA00022833"/>
    </source>
</evidence>
<feature type="region of interest" description="Disordered" evidence="5">
    <location>
        <begin position="1"/>
        <end position="24"/>
    </location>
</feature>